<evidence type="ECO:0000313" key="8">
    <source>
        <dbReference type="Proteomes" id="UP000614811"/>
    </source>
</evidence>
<evidence type="ECO:0000256" key="2">
    <source>
        <dbReference type="ARBA" id="ARBA00022692"/>
    </source>
</evidence>
<keyword evidence="3 5" id="KW-1133">Transmembrane helix</keyword>
<feature type="transmembrane region" description="Helical" evidence="5">
    <location>
        <begin position="45"/>
        <end position="70"/>
    </location>
</feature>
<gene>
    <name evidence="7" type="ORF">GCM10008090_11210</name>
</gene>
<sequence>MYEFISNLSLVSLLPLAAFLVLLVMQSLFPRRELAETGWGRLVQNILLFAVNLVVLRVLVPLTLIGVSIWASEQSIGVFNRAVAPGWMVVLVCVVVLDFMIYWQHVATHRWTLLWRMHKVHHADRNMDVTTAVRFHPFELVLSLLYKAVGIVLLGAPILAVVVFELLLFIGPAFNHSNLRLPVLLDRMLRWVIVTPDTHRAHHSTSVAEQNTNYGFFLIWWDKLFNTYTQTPQEGHEKMPIGLIAPQDQCDRVDQMLLAPFR</sequence>
<reference evidence="7" key="2">
    <citation type="submission" date="2020-09" db="EMBL/GenBank/DDBJ databases">
        <authorList>
            <person name="Sun Q."/>
            <person name="Kim S."/>
        </authorList>
    </citation>
    <scope>NUCLEOTIDE SEQUENCE</scope>
    <source>
        <strain evidence="7">KCTC 12711</strain>
    </source>
</reference>
<dbReference type="PANTHER" id="PTHR11863">
    <property type="entry name" value="STEROL DESATURASE"/>
    <property type="match status" value="1"/>
</dbReference>
<organism evidence="7 8">
    <name type="scientific">Arenicella chitinivorans</name>
    <dbReference type="NCBI Taxonomy" id="1329800"/>
    <lineage>
        <taxon>Bacteria</taxon>
        <taxon>Pseudomonadati</taxon>
        <taxon>Pseudomonadota</taxon>
        <taxon>Gammaproteobacteria</taxon>
        <taxon>Arenicellales</taxon>
        <taxon>Arenicellaceae</taxon>
        <taxon>Arenicella</taxon>
    </lineage>
</organism>
<evidence type="ECO:0000256" key="5">
    <source>
        <dbReference type="SAM" id="Phobius"/>
    </source>
</evidence>
<name>A0A918VIC0_9GAMM</name>
<dbReference type="AlphaFoldDB" id="A0A918VIC0"/>
<reference evidence="7" key="1">
    <citation type="journal article" date="2014" name="Int. J. Syst. Evol. Microbiol.">
        <title>Complete genome sequence of Corynebacterium casei LMG S-19264T (=DSM 44701T), isolated from a smear-ripened cheese.</title>
        <authorList>
            <consortium name="US DOE Joint Genome Institute (JGI-PGF)"/>
            <person name="Walter F."/>
            <person name="Albersmeier A."/>
            <person name="Kalinowski J."/>
            <person name="Ruckert C."/>
        </authorList>
    </citation>
    <scope>NUCLEOTIDE SEQUENCE</scope>
    <source>
        <strain evidence="7">KCTC 12711</strain>
    </source>
</reference>
<keyword evidence="2 5" id="KW-0812">Transmembrane</keyword>
<dbReference type="RefSeq" id="WP_189399064.1">
    <property type="nucleotide sequence ID" value="NZ_BMXA01000002.1"/>
</dbReference>
<evidence type="ECO:0000313" key="7">
    <source>
        <dbReference type="EMBL" id="GHA03761.1"/>
    </source>
</evidence>
<dbReference type="Pfam" id="PF04116">
    <property type="entry name" value="FA_hydroxylase"/>
    <property type="match status" value="1"/>
</dbReference>
<dbReference type="GO" id="GO:0016491">
    <property type="term" value="F:oxidoreductase activity"/>
    <property type="evidence" value="ECO:0007669"/>
    <property type="project" value="InterPro"/>
</dbReference>
<evidence type="ECO:0000256" key="4">
    <source>
        <dbReference type="ARBA" id="ARBA00023136"/>
    </source>
</evidence>
<evidence type="ECO:0000256" key="3">
    <source>
        <dbReference type="ARBA" id="ARBA00022989"/>
    </source>
</evidence>
<comment type="caution">
    <text evidence="7">The sequence shown here is derived from an EMBL/GenBank/DDBJ whole genome shotgun (WGS) entry which is preliminary data.</text>
</comment>
<evidence type="ECO:0000259" key="6">
    <source>
        <dbReference type="Pfam" id="PF04116"/>
    </source>
</evidence>
<dbReference type="Proteomes" id="UP000614811">
    <property type="component" value="Unassembled WGS sequence"/>
</dbReference>
<dbReference type="InterPro" id="IPR050307">
    <property type="entry name" value="Sterol_Desaturase_Related"/>
</dbReference>
<feature type="domain" description="Fatty acid hydroxylase" evidence="6">
    <location>
        <begin position="90"/>
        <end position="227"/>
    </location>
</feature>
<proteinExistence type="predicted"/>
<dbReference type="InterPro" id="IPR006694">
    <property type="entry name" value="Fatty_acid_hydroxylase"/>
</dbReference>
<dbReference type="GO" id="GO:0008610">
    <property type="term" value="P:lipid biosynthetic process"/>
    <property type="evidence" value="ECO:0007669"/>
    <property type="project" value="InterPro"/>
</dbReference>
<accession>A0A918VIC0</accession>
<comment type="subcellular location">
    <subcellularLocation>
        <location evidence="1">Membrane</location>
    </subcellularLocation>
</comment>
<evidence type="ECO:0000256" key="1">
    <source>
        <dbReference type="ARBA" id="ARBA00004370"/>
    </source>
</evidence>
<keyword evidence="4 5" id="KW-0472">Membrane</keyword>
<dbReference type="GO" id="GO:0005506">
    <property type="term" value="F:iron ion binding"/>
    <property type="evidence" value="ECO:0007669"/>
    <property type="project" value="InterPro"/>
</dbReference>
<feature type="transmembrane region" description="Helical" evidence="5">
    <location>
        <begin position="144"/>
        <end position="170"/>
    </location>
</feature>
<dbReference type="GO" id="GO:0016020">
    <property type="term" value="C:membrane"/>
    <property type="evidence" value="ECO:0007669"/>
    <property type="project" value="UniProtKB-SubCell"/>
</dbReference>
<dbReference type="EMBL" id="BMXA01000002">
    <property type="protein sequence ID" value="GHA03761.1"/>
    <property type="molecule type" value="Genomic_DNA"/>
</dbReference>
<protein>
    <submittedName>
        <fullName evidence="7">Sterol desaturase</fullName>
    </submittedName>
</protein>
<feature type="transmembrane region" description="Helical" evidence="5">
    <location>
        <begin position="82"/>
        <end position="103"/>
    </location>
</feature>
<keyword evidence="8" id="KW-1185">Reference proteome</keyword>